<keyword evidence="1" id="KW-0812">Transmembrane</keyword>
<dbReference type="OrthoDB" id="25261at10239"/>
<sequence length="61" mass="7004">MVKKIFKGIWKGLVWFVNLIGMITIYSLFLSVMWGKGELKVPVPFTDEVKVWTWDATGGNK</sequence>
<dbReference type="KEGG" id="vg:24598807"/>
<dbReference type="EMBL" id="KM236244">
    <property type="protein sequence ID" value="AIW04062.1"/>
    <property type="molecule type" value="Genomic_DNA"/>
</dbReference>
<evidence type="ECO:0000256" key="1">
    <source>
        <dbReference type="SAM" id="Phobius"/>
    </source>
</evidence>
<keyword evidence="3" id="KW-1185">Reference proteome</keyword>
<reference evidence="2 3" key="1">
    <citation type="journal article" date="2015" name="Genome Announc.">
        <title>Complete Genome of Salmonella enterica Serovar Typhimurium T5-Like Siphophage Stitch.</title>
        <authorList>
            <person name="Grover J.M."/>
            <person name="Luna A.J."/>
            <person name="Wood T.L."/>
            <person name="Chamakura K.R."/>
            <person name="Kuty Everett G.F."/>
        </authorList>
    </citation>
    <scope>NUCLEOTIDE SEQUENCE [LARGE SCALE GENOMIC DNA]</scope>
</reference>
<organism evidence="2 3">
    <name type="scientific">Salmonella phage Stitch</name>
    <dbReference type="NCBI Taxonomy" id="2991861"/>
    <lineage>
        <taxon>Viruses</taxon>
        <taxon>Duplodnaviria</taxon>
        <taxon>Heunggongvirae</taxon>
        <taxon>Uroviricota</taxon>
        <taxon>Caudoviricetes</taxon>
        <taxon>Demerecviridae</taxon>
        <taxon>Markadamsvirinae</taxon>
        <taxon>Epseptimavirus</taxon>
        <taxon>Epseptimavirus stitch</taxon>
    </lineage>
</organism>
<evidence type="ECO:0000313" key="2">
    <source>
        <dbReference type="EMBL" id="AIW04062.1"/>
    </source>
</evidence>
<gene>
    <name evidence="2" type="ORF">CPT_Stitch111</name>
</gene>
<feature type="transmembrane region" description="Helical" evidence="1">
    <location>
        <begin position="12"/>
        <end position="34"/>
    </location>
</feature>
<name>A0A0A0RPR6_9CAUD</name>
<protein>
    <submittedName>
        <fullName evidence="2">Uncharacterized protein</fullName>
    </submittedName>
</protein>
<dbReference type="RefSeq" id="YP_009146052.1">
    <property type="nucleotide sequence ID" value="NC_027297.1"/>
</dbReference>
<dbReference type="GeneID" id="24598807"/>
<proteinExistence type="predicted"/>
<keyword evidence="1" id="KW-1133">Transmembrane helix</keyword>
<evidence type="ECO:0000313" key="3">
    <source>
        <dbReference type="Proteomes" id="UP000030204"/>
    </source>
</evidence>
<dbReference type="Proteomes" id="UP000030204">
    <property type="component" value="Segment"/>
</dbReference>
<accession>A0A0A0RPR6</accession>
<keyword evidence="1" id="KW-0472">Membrane</keyword>